<accession>A0ABV7D8H3</accession>
<feature type="domain" description="Peptidase C45 hydrolase" evidence="1">
    <location>
        <begin position="132"/>
        <end position="356"/>
    </location>
</feature>
<name>A0ABV7D8H3_9PROT</name>
<comment type="caution">
    <text evidence="2">The sequence shown here is derived from an EMBL/GenBank/DDBJ whole genome shotgun (WGS) entry which is preliminary data.</text>
</comment>
<dbReference type="PANTHER" id="PTHR34180:SF1">
    <property type="entry name" value="BETA-ALANYL-DOPAMINE_CARCININE HYDROLASE"/>
    <property type="match status" value="1"/>
</dbReference>
<organism evidence="2 3">
    <name type="scientific">Kordiimonas pumila</name>
    <dbReference type="NCBI Taxonomy" id="2161677"/>
    <lineage>
        <taxon>Bacteria</taxon>
        <taxon>Pseudomonadati</taxon>
        <taxon>Pseudomonadota</taxon>
        <taxon>Alphaproteobacteria</taxon>
        <taxon>Kordiimonadales</taxon>
        <taxon>Kordiimonadaceae</taxon>
        <taxon>Kordiimonas</taxon>
    </lineage>
</organism>
<dbReference type="InterPro" id="IPR047801">
    <property type="entry name" value="Peptidase_C45"/>
</dbReference>
<sequence length="373" mass="40643">MSELDLTSPVPLIHVSGGPEERGISYGKQAGDRIAIALDIYREAFGRVGINWAQAMKIAGRFLPAVEKFDADMLAEIKGIAKGSNQPVEAIIAINARTEIIFWRDNELDEKSETDMQEECTSALALPSATANGHVIHGQNWDWNPKCAACAVVLRIENDNGPDILTFVEAGQLARHGMNGSGLALTVNGLQCDKDCGNIGTPNPLIRRRMLLSNSFAGGLDAVLNGDISFSHSLTLSHPAGVGSILEATPGETFWLQPENGLLVHANHFKCPVARSKILDIGLRRCPESLYRDQRVLDHMMANHGKITIDTFKEAFTDTFGTPDAVLRTPKARPGGNLSGTVASIIMDTMDRKMWVAPSPYLQVNYTEYSLDY</sequence>
<dbReference type="EMBL" id="JBHRSL010000010">
    <property type="protein sequence ID" value="MFC3052902.1"/>
    <property type="molecule type" value="Genomic_DNA"/>
</dbReference>
<keyword evidence="2" id="KW-0012">Acyltransferase</keyword>
<keyword evidence="2" id="KW-0808">Transferase</keyword>
<dbReference type="NCBIfam" id="NF040521">
    <property type="entry name" value="C45_proenzyme"/>
    <property type="match status" value="1"/>
</dbReference>
<keyword evidence="3" id="KW-1185">Reference proteome</keyword>
<evidence type="ECO:0000313" key="3">
    <source>
        <dbReference type="Proteomes" id="UP001595444"/>
    </source>
</evidence>
<evidence type="ECO:0000259" key="1">
    <source>
        <dbReference type="Pfam" id="PF03417"/>
    </source>
</evidence>
<evidence type="ECO:0000313" key="2">
    <source>
        <dbReference type="EMBL" id="MFC3052902.1"/>
    </source>
</evidence>
<reference evidence="3" key="1">
    <citation type="journal article" date="2019" name="Int. J. Syst. Evol. Microbiol.">
        <title>The Global Catalogue of Microorganisms (GCM) 10K type strain sequencing project: providing services to taxonomists for standard genome sequencing and annotation.</title>
        <authorList>
            <consortium name="The Broad Institute Genomics Platform"/>
            <consortium name="The Broad Institute Genome Sequencing Center for Infectious Disease"/>
            <person name="Wu L."/>
            <person name="Ma J."/>
        </authorList>
    </citation>
    <scope>NUCLEOTIDE SEQUENCE [LARGE SCALE GENOMIC DNA]</scope>
    <source>
        <strain evidence="3">KCTC 62164</strain>
    </source>
</reference>
<dbReference type="Pfam" id="PF03417">
    <property type="entry name" value="AAT"/>
    <property type="match status" value="1"/>
</dbReference>
<dbReference type="Proteomes" id="UP001595444">
    <property type="component" value="Unassembled WGS sequence"/>
</dbReference>
<dbReference type="InterPro" id="IPR005079">
    <property type="entry name" value="Peptidase_C45_hydrolase"/>
</dbReference>
<proteinExistence type="predicted"/>
<protein>
    <submittedName>
        <fullName evidence="2">C45 family autoproteolytic acyltransferase/hydrolase</fullName>
    </submittedName>
</protein>
<gene>
    <name evidence="2" type="ORF">ACFOKA_13385</name>
</gene>
<dbReference type="PANTHER" id="PTHR34180">
    <property type="entry name" value="PEPTIDASE C45"/>
    <property type="match status" value="1"/>
</dbReference>
<dbReference type="Gene3D" id="3.60.60.10">
    <property type="entry name" value="Penicillin V Acylase, Chain A"/>
    <property type="match status" value="1"/>
</dbReference>
<dbReference type="RefSeq" id="WP_194213463.1">
    <property type="nucleotide sequence ID" value="NZ_CP061205.1"/>
</dbReference>
<dbReference type="Gene3D" id="1.10.10.2120">
    <property type="match status" value="1"/>
</dbReference>
<dbReference type="InterPro" id="IPR047794">
    <property type="entry name" value="C45_proenzyme-like"/>
</dbReference>
<dbReference type="GO" id="GO:0016746">
    <property type="term" value="F:acyltransferase activity"/>
    <property type="evidence" value="ECO:0007669"/>
    <property type="project" value="UniProtKB-KW"/>
</dbReference>